<dbReference type="Pfam" id="PF12697">
    <property type="entry name" value="Abhydrolase_6"/>
    <property type="match status" value="1"/>
</dbReference>
<dbReference type="PANTHER" id="PTHR43265">
    <property type="entry name" value="ESTERASE ESTD"/>
    <property type="match status" value="1"/>
</dbReference>
<dbReference type="KEGG" id="bih:BIP78_0264"/>
<accession>A0A410FSS1</accession>
<dbReference type="SUPFAM" id="SSF53474">
    <property type="entry name" value="alpha/beta-Hydrolases"/>
    <property type="match status" value="1"/>
</dbReference>
<dbReference type="PANTHER" id="PTHR43265:SF1">
    <property type="entry name" value="ESTERASE ESTD"/>
    <property type="match status" value="1"/>
</dbReference>
<evidence type="ECO:0000313" key="3">
    <source>
        <dbReference type="Proteomes" id="UP000287233"/>
    </source>
</evidence>
<proteinExistence type="predicted"/>
<gene>
    <name evidence="2" type="ORF">BIP78_0264</name>
</gene>
<name>A0A410FSS1_BIPS1</name>
<dbReference type="Proteomes" id="UP000287233">
    <property type="component" value="Chromosome"/>
</dbReference>
<reference evidence="3" key="1">
    <citation type="submission" date="2018-12" db="EMBL/GenBank/DDBJ databases">
        <title>Complete genome sequence of an uncultured bacterium of the candidate phylum Bipolaricaulota.</title>
        <authorList>
            <person name="Kadnikov V.V."/>
            <person name="Mardanov A.V."/>
            <person name="Beletsky A.V."/>
            <person name="Frank Y.A."/>
            <person name="Karnachuk O.V."/>
            <person name="Ravin N.V."/>
        </authorList>
    </citation>
    <scope>NUCLEOTIDE SEQUENCE [LARGE SCALE GENOMIC DNA]</scope>
</reference>
<dbReference type="EMBL" id="CP034928">
    <property type="protein sequence ID" value="QAA76032.1"/>
    <property type="molecule type" value="Genomic_DNA"/>
</dbReference>
<protein>
    <recommendedName>
        <fullName evidence="1">AB hydrolase-1 domain-containing protein</fullName>
    </recommendedName>
</protein>
<dbReference type="InterPro" id="IPR029058">
    <property type="entry name" value="AB_hydrolase_fold"/>
</dbReference>
<dbReference type="Gene3D" id="3.40.50.1820">
    <property type="entry name" value="alpha/beta hydrolase"/>
    <property type="match status" value="1"/>
</dbReference>
<dbReference type="InterPro" id="IPR053145">
    <property type="entry name" value="AB_hydrolase_Est10"/>
</dbReference>
<feature type="domain" description="AB hydrolase-1" evidence="1">
    <location>
        <begin position="92"/>
        <end position="337"/>
    </location>
</feature>
<dbReference type="AlphaFoldDB" id="A0A410FSS1"/>
<sequence>MEAWKWVLLALVAGLAVVFAFRGPSPEPVPVVAPARDVEVTFSHRGITLAGTLSLPATPGPHPALILITGSGPQNRDSEIEGLPGYAPFRWIAEYLSARGIAVLRYDDRGVGASGGDFRSATAADFADDAEAAFDFLRHHPEISSPRIGLVGHSEGAIVAARVAARRPEVAFVVSLAGIAVTGYETIVRQVELIVLASGLGQEAAAAAAAQQRAVLDLVVARDWEALESLVVQIKRTQIADLPPEQQEALGDLDAFAQDIAAQEVAVLRSDWYRELLIYDPAQDWAKIRVPVLAVFGGLDVQVDADQNKAALQAALARAGNRDGTVVVLPDANHLFQVAVTGAPWEYPLLPTEFHPRLLPTVGDWLLTRFGPAAR</sequence>
<dbReference type="GO" id="GO:0052689">
    <property type="term" value="F:carboxylic ester hydrolase activity"/>
    <property type="evidence" value="ECO:0007669"/>
    <property type="project" value="TreeGrafter"/>
</dbReference>
<evidence type="ECO:0000313" key="2">
    <source>
        <dbReference type="EMBL" id="QAA76032.1"/>
    </source>
</evidence>
<evidence type="ECO:0000259" key="1">
    <source>
        <dbReference type="Pfam" id="PF12697"/>
    </source>
</evidence>
<organism evidence="2 3">
    <name type="scientific">Bipolaricaulis sibiricus</name>
    <dbReference type="NCBI Taxonomy" id="2501609"/>
    <lineage>
        <taxon>Bacteria</taxon>
        <taxon>Candidatus Bipolaricaulota</taxon>
        <taxon>Candidatus Bipolaricaulia</taxon>
        <taxon>Candidatus Bipolaricaulales</taxon>
        <taxon>Candidatus Bipolaricaulaceae</taxon>
        <taxon>Candidatus Bipolaricaulis</taxon>
    </lineage>
</organism>
<dbReference type="InterPro" id="IPR000073">
    <property type="entry name" value="AB_hydrolase_1"/>
</dbReference>